<accession>A0ABR3VKQ8</accession>
<keyword evidence="1" id="KW-0560">Oxidoreductase</keyword>
<keyword evidence="4" id="KW-1185">Reference proteome</keyword>
<evidence type="ECO:0000313" key="4">
    <source>
        <dbReference type="Proteomes" id="UP001583172"/>
    </source>
</evidence>
<evidence type="ECO:0000259" key="2">
    <source>
        <dbReference type="Pfam" id="PF02668"/>
    </source>
</evidence>
<dbReference type="PANTHER" id="PTHR10696">
    <property type="entry name" value="GAMMA-BUTYROBETAINE HYDROXYLASE-RELATED"/>
    <property type="match status" value="1"/>
</dbReference>
<sequence length="396" mass="44649">MGVETVLLEEQPQVWRNLAVKADRAADHFPITHTWPAKLEGPLVWRPDSFVSEDDYTLALTEDEIAEVRAGLKHFKNLDLYGSEVSPETFPLSTLGPKLRGLALEIHRGRGFAVIRGLDPDEFSPEDNVLIFLGVSSYIGELRGRQDEHGSMLMHIRNASHSQTPQQDRPTRYSSRPSTFHTDTFADILALHTLRPSLHGGRNLLSSASTIYNTLSLQPHHRRLIELLAQPCWSFDSRGSFLPSSTRPLLHYHQGRVMLNFAREPILGLPGVKRAEGLAEATASQRRALDVVEETAKQNQVVLEARKGDMLFVNNHAVLHSREGFEDHGGDGRYLVRMWLRNGELKWDLPEGALKEGNERIYGRDGGRDHEDELGEVWNVVDVPRVAFELSERLTS</sequence>
<proteinExistence type="predicted"/>
<dbReference type="Gene3D" id="3.60.130.10">
    <property type="entry name" value="Clavaminate synthase-like"/>
    <property type="match status" value="1"/>
</dbReference>
<evidence type="ECO:0000256" key="1">
    <source>
        <dbReference type="ARBA" id="ARBA00023002"/>
    </source>
</evidence>
<dbReference type="InterPro" id="IPR003819">
    <property type="entry name" value="TauD/TfdA-like"/>
</dbReference>
<feature type="domain" description="TauD/TfdA-like" evidence="2">
    <location>
        <begin position="85"/>
        <end position="339"/>
    </location>
</feature>
<name>A0ABR3VKQ8_HUMIN</name>
<gene>
    <name evidence="3" type="ORF">VTJ49DRAFT_5206</name>
</gene>
<dbReference type="SUPFAM" id="SSF51197">
    <property type="entry name" value="Clavaminate synthase-like"/>
    <property type="match status" value="1"/>
</dbReference>
<dbReference type="InterPro" id="IPR042098">
    <property type="entry name" value="TauD-like_sf"/>
</dbReference>
<protein>
    <recommendedName>
        <fullName evidence="2">TauD/TfdA-like domain-containing protein</fullName>
    </recommendedName>
</protein>
<reference evidence="3 4" key="1">
    <citation type="journal article" date="2024" name="Commun. Biol.">
        <title>Comparative genomic analysis of thermophilic fungi reveals convergent evolutionary adaptations and gene losses.</title>
        <authorList>
            <person name="Steindorff A.S."/>
            <person name="Aguilar-Pontes M.V."/>
            <person name="Robinson A.J."/>
            <person name="Andreopoulos B."/>
            <person name="LaButti K."/>
            <person name="Kuo A."/>
            <person name="Mondo S."/>
            <person name="Riley R."/>
            <person name="Otillar R."/>
            <person name="Haridas S."/>
            <person name="Lipzen A."/>
            <person name="Grimwood J."/>
            <person name="Schmutz J."/>
            <person name="Clum A."/>
            <person name="Reid I.D."/>
            <person name="Moisan M.C."/>
            <person name="Butler G."/>
            <person name="Nguyen T.T.M."/>
            <person name="Dewar K."/>
            <person name="Conant G."/>
            <person name="Drula E."/>
            <person name="Henrissat B."/>
            <person name="Hansel C."/>
            <person name="Singer S."/>
            <person name="Hutchinson M.I."/>
            <person name="de Vries R.P."/>
            <person name="Natvig D.O."/>
            <person name="Powell A.J."/>
            <person name="Tsang A."/>
            <person name="Grigoriev I.V."/>
        </authorList>
    </citation>
    <scope>NUCLEOTIDE SEQUENCE [LARGE SCALE GENOMIC DNA]</scope>
    <source>
        <strain evidence="3 4">CBS 620.91</strain>
    </source>
</reference>
<dbReference type="Proteomes" id="UP001583172">
    <property type="component" value="Unassembled WGS sequence"/>
</dbReference>
<dbReference type="EMBL" id="JAZGSY010000042">
    <property type="protein sequence ID" value="KAL1842469.1"/>
    <property type="molecule type" value="Genomic_DNA"/>
</dbReference>
<evidence type="ECO:0000313" key="3">
    <source>
        <dbReference type="EMBL" id="KAL1842469.1"/>
    </source>
</evidence>
<dbReference type="PANTHER" id="PTHR10696:SF54">
    <property type="entry name" value="FAMILY OXIDOREDUCTASE, PUTATIVE (AFU_ORTHOLOGUE AFUA_4G13850)-RELATED"/>
    <property type="match status" value="1"/>
</dbReference>
<organism evidence="3 4">
    <name type="scientific">Humicola insolens</name>
    <name type="common">Soft-rot fungus</name>
    <dbReference type="NCBI Taxonomy" id="85995"/>
    <lineage>
        <taxon>Eukaryota</taxon>
        <taxon>Fungi</taxon>
        <taxon>Dikarya</taxon>
        <taxon>Ascomycota</taxon>
        <taxon>Pezizomycotina</taxon>
        <taxon>Sordariomycetes</taxon>
        <taxon>Sordariomycetidae</taxon>
        <taxon>Sordariales</taxon>
        <taxon>Chaetomiaceae</taxon>
        <taxon>Mycothermus</taxon>
    </lineage>
</organism>
<comment type="caution">
    <text evidence="3">The sequence shown here is derived from an EMBL/GenBank/DDBJ whole genome shotgun (WGS) entry which is preliminary data.</text>
</comment>
<dbReference type="Pfam" id="PF02668">
    <property type="entry name" value="TauD"/>
    <property type="match status" value="1"/>
</dbReference>
<dbReference type="InterPro" id="IPR050411">
    <property type="entry name" value="AlphaKG_dependent_hydroxylases"/>
</dbReference>